<keyword evidence="4" id="KW-0804">Transcription</keyword>
<sequence>MEWTWPESVSSNRQRAMEELVQGREMVNQLRRVLGGDVGSAEGLVTKILGSFTNTLFILNENQEAKKELLSPIQANSTSSTVTASGAGVADSSSWDVVHDDAVKSEDSNEESYKSTETLKDRRGSYKRRKSTHSWTKDTLDLVDDGHAWRKYGQKTILNTRHPRNYFRCTHKFDQGCKATKHVQKIKDEPQLYRTTYYGNHTCSDYLKAPELILDCSSPGDSSKNMIRFDDTNNDSTSKFLSSFSSIKKESDMGKETITPVSYHDHLTHHNQSSPVCDLMSPVLGVFESSGPISGVTSMMQYDHDDLYYSRMMGEYFDDEVDFPCEF</sequence>
<keyword evidence="9" id="KW-1185">Reference proteome</keyword>
<dbReference type="Pfam" id="PF03106">
    <property type="entry name" value="WRKY"/>
    <property type="match status" value="1"/>
</dbReference>
<evidence type="ECO:0000259" key="7">
    <source>
        <dbReference type="PROSITE" id="PS50811"/>
    </source>
</evidence>
<protein>
    <recommendedName>
        <fullName evidence="7">WRKY domain-containing protein</fullName>
    </recommendedName>
</protein>
<dbReference type="Proteomes" id="UP001457282">
    <property type="component" value="Unassembled WGS sequence"/>
</dbReference>
<dbReference type="InterPro" id="IPR036576">
    <property type="entry name" value="WRKY_dom_sf"/>
</dbReference>
<dbReference type="GO" id="GO:0005634">
    <property type="term" value="C:nucleus"/>
    <property type="evidence" value="ECO:0007669"/>
    <property type="project" value="UniProtKB-SubCell"/>
</dbReference>
<dbReference type="Gene3D" id="2.20.25.80">
    <property type="entry name" value="WRKY domain"/>
    <property type="match status" value="1"/>
</dbReference>
<evidence type="ECO:0000256" key="2">
    <source>
        <dbReference type="ARBA" id="ARBA00023015"/>
    </source>
</evidence>
<evidence type="ECO:0000256" key="6">
    <source>
        <dbReference type="SAM" id="MobiDB-lite"/>
    </source>
</evidence>
<name>A0AAW1W5R1_RUBAR</name>
<feature type="compositionally biased region" description="Basic and acidic residues" evidence="6">
    <location>
        <begin position="102"/>
        <end position="124"/>
    </location>
</feature>
<dbReference type="InterPro" id="IPR003657">
    <property type="entry name" value="WRKY_dom"/>
</dbReference>
<dbReference type="SMART" id="SM00774">
    <property type="entry name" value="WRKY"/>
    <property type="match status" value="1"/>
</dbReference>
<dbReference type="PANTHER" id="PTHR31282">
    <property type="entry name" value="WRKY TRANSCRIPTION FACTOR 21-RELATED"/>
    <property type="match status" value="1"/>
</dbReference>
<evidence type="ECO:0000256" key="5">
    <source>
        <dbReference type="ARBA" id="ARBA00023242"/>
    </source>
</evidence>
<reference evidence="8 9" key="1">
    <citation type="journal article" date="2023" name="G3 (Bethesda)">
        <title>A chromosome-length genome assembly and annotation of blackberry (Rubus argutus, cv. 'Hillquist').</title>
        <authorList>
            <person name="Bruna T."/>
            <person name="Aryal R."/>
            <person name="Dudchenko O."/>
            <person name="Sargent D.J."/>
            <person name="Mead D."/>
            <person name="Buti M."/>
            <person name="Cavallini A."/>
            <person name="Hytonen T."/>
            <person name="Andres J."/>
            <person name="Pham M."/>
            <person name="Weisz D."/>
            <person name="Mascagni F."/>
            <person name="Usai G."/>
            <person name="Natali L."/>
            <person name="Bassil N."/>
            <person name="Fernandez G.E."/>
            <person name="Lomsadze A."/>
            <person name="Armour M."/>
            <person name="Olukolu B."/>
            <person name="Poorten T."/>
            <person name="Britton C."/>
            <person name="Davik J."/>
            <person name="Ashrafi H."/>
            <person name="Aiden E.L."/>
            <person name="Borodovsky M."/>
            <person name="Worthington M."/>
        </authorList>
    </citation>
    <scope>NUCLEOTIDE SEQUENCE [LARGE SCALE GENOMIC DNA]</scope>
    <source>
        <strain evidence="8">PI 553951</strain>
    </source>
</reference>
<evidence type="ECO:0000256" key="3">
    <source>
        <dbReference type="ARBA" id="ARBA00023125"/>
    </source>
</evidence>
<organism evidence="8 9">
    <name type="scientific">Rubus argutus</name>
    <name type="common">Southern blackberry</name>
    <dbReference type="NCBI Taxonomy" id="59490"/>
    <lineage>
        <taxon>Eukaryota</taxon>
        <taxon>Viridiplantae</taxon>
        <taxon>Streptophyta</taxon>
        <taxon>Embryophyta</taxon>
        <taxon>Tracheophyta</taxon>
        <taxon>Spermatophyta</taxon>
        <taxon>Magnoliopsida</taxon>
        <taxon>eudicotyledons</taxon>
        <taxon>Gunneridae</taxon>
        <taxon>Pentapetalae</taxon>
        <taxon>rosids</taxon>
        <taxon>fabids</taxon>
        <taxon>Rosales</taxon>
        <taxon>Rosaceae</taxon>
        <taxon>Rosoideae</taxon>
        <taxon>Rosoideae incertae sedis</taxon>
        <taxon>Rubus</taxon>
    </lineage>
</organism>
<dbReference type="AlphaFoldDB" id="A0AAW1W5R1"/>
<dbReference type="InterPro" id="IPR044810">
    <property type="entry name" value="WRKY_plant"/>
</dbReference>
<comment type="subcellular location">
    <subcellularLocation>
        <location evidence="1">Nucleus</location>
    </subcellularLocation>
</comment>
<gene>
    <name evidence="8" type="ORF">M0R45_028779</name>
</gene>
<accession>A0AAW1W5R1</accession>
<evidence type="ECO:0000313" key="8">
    <source>
        <dbReference type="EMBL" id="KAK9920221.1"/>
    </source>
</evidence>
<keyword evidence="5" id="KW-0539">Nucleus</keyword>
<dbReference type="GO" id="GO:0003700">
    <property type="term" value="F:DNA-binding transcription factor activity"/>
    <property type="evidence" value="ECO:0007669"/>
    <property type="project" value="InterPro"/>
</dbReference>
<evidence type="ECO:0000256" key="1">
    <source>
        <dbReference type="ARBA" id="ARBA00004123"/>
    </source>
</evidence>
<dbReference type="EMBL" id="JBEDUW010000006">
    <property type="protein sequence ID" value="KAK9920221.1"/>
    <property type="molecule type" value="Genomic_DNA"/>
</dbReference>
<dbReference type="SUPFAM" id="SSF118290">
    <property type="entry name" value="WRKY DNA-binding domain"/>
    <property type="match status" value="1"/>
</dbReference>
<keyword evidence="2" id="KW-0805">Transcription regulation</keyword>
<dbReference type="GO" id="GO:0043565">
    <property type="term" value="F:sequence-specific DNA binding"/>
    <property type="evidence" value="ECO:0007669"/>
    <property type="project" value="InterPro"/>
</dbReference>
<evidence type="ECO:0000313" key="9">
    <source>
        <dbReference type="Proteomes" id="UP001457282"/>
    </source>
</evidence>
<evidence type="ECO:0000256" key="4">
    <source>
        <dbReference type="ARBA" id="ARBA00023163"/>
    </source>
</evidence>
<feature type="region of interest" description="Disordered" evidence="6">
    <location>
        <begin position="102"/>
        <end position="125"/>
    </location>
</feature>
<dbReference type="PROSITE" id="PS50811">
    <property type="entry name" value="WRKY"/>
    <property type="match status" value="1"/>
</dbReference>
<feature type="domain" description="WRKY" evidence="7">
    <location>
        <begin position="138"/>
        <end position="201"/>
    </location>
</feature>
<keyword evidence="3" id="KW-0238">DNA-binding</keyword>
<comment type="caution">
    <text evidence="8">The sequence shown here is derived from an EMBL/GenBank/DDBJ whole genome shotgun (WGS) entry which is preliminary data.</text>
</comment>
<proteinExistence type="predicted"/>